<evidence type="ECO:0000259" key="1">
    <source>
        <dbReference type="PROSITE" id="PS50048"/>
    </source>
</evidence>
<keyword evidence="3" id="KW-1185">Reference proteome</keyword>
<dbReference type="EMBL" id="KV454407">
    <property type="protein sequence ID" value="ODQ67086.1"/>
    <property type="molecule type" value="Genomic_DNA"/>
</dbReference>
<protein>
    <recommendedName>
        <fullName evidence="1">Zn(2)-C6 fungal-type domain-containing protein</fullName>
    </recommendedName>
</protein>
<dbReference type="SUPFAM" id="SSF57701">
    <property type="entry name" value="Zn2/Cys6 DNA-binding domain"/>
    <property type="match status" value="1"/>
</dbReference>
<dbReference type="GO" id="GO:0008270">
    <property type="term" value="F:zinc ion binding"/>
    <property type="evidence" value="ECO:0007669"/>
    <property type="project" value="InterPro"/>
</dbReference>
<gene>
    <name evidence="2" type="ORF">NADFUDRAFT_49529</name>
</gene>
<evidence type="ECO:0000313" key="3">
    <source>
        <dbReference type="Proteomes" id="UP000095009"/>
    </source>
</evidence>
<dbReference type="PROSITE" id="PS00463">
    <property type="entry name" value="ZN2_CY6_FUNGAL_1"/>
    <property type="match status" value="1"/>
</dbReference>
<dbReference type="PANTHER" id="PTHR47431:SF1">
    <property type="entry name" value="ZN(II)2CYS6 TRANSCRIPTION FACTOR (EUROFUNG)"/>
    <property type="match status" value="1"/>
</dbReference>
<sequence length="1000" mass="112718">MTYNDIHYLDPLIKLNPSNIPKSRRSTTSQSKHVSTACLQCRRRHIRCEGSQPVCAVCREKGRDCTFVKSRRGGPRVKGINKSKLASHLAYEVEFENWAVEDPTVKDSAIKGSAVKKTGREIDEASRNSPIKFSTATSIPTQSSFDPLYNPTAWQPDTILTLIDVRTAIDHYYETFHQSHPFLAVQLGPYTRSVGTLTFVLDLVTVMDYIRLIIINDRPNNPKKRLTKMELHAKGLEILTYIRTSPNDIVKIQCLLLLTLVFHLTCYDTWDNIVQRELIDLALMLNLNQVDASLSPSSPEGHTFFSIDSNTKSPSSVLVKVNPNIKQIAVCSSSRLSIVDDATLTETCRRTFWEIFTFDVVLGSVSKLKRSKLAIAGANVAFPTMRKVACEQTPSENHCRVDSSVNNSSHSYSSLKSISGSIFKPGDNLYDLRINSVKMVDESVHLLSCFDKLSLSANNSENDKDKLATKEMLFMRLSAQISNWNLKFNSSLSSSMATIWGLDETIDYGVQLSKSILSYTGILLHQPFSHLTADEGCNFKSDNGSGFPNTSRISTVAPSVVSPLRNITEHQKLRQTQHAISAANGLIQICDLEPAHLYKFSPINSYLLSLAFLVHLNAYLWLSESSTLRSIPVLYAQVPSVTAPTSSEFSRKMRKERQLYVESMKIAYRALHLVGQTWHIGARLKQDIRKILIKQTPELVDIVCEVDNDSTYPCAVDDFAQQDTQNVHFIHTHRLDSLSSGKGPDLAFNNFSIPLEQTEQITPINQPYHHLSADLLNSAMPITTTTMESDPFPELDFYDHDDPHYNIDGCISQDQINGDNTSLHGSSSILLPEVVTSFLHPIPFCQEPIETEILEEYSSLQTSCSPSPTTVAFPCDQIVHNQALLYVNMPFLDDRGDVISECPVQCSQQYHEPMQNYPPQEYLQVDYNFQNYQMGDTNGPHQSEVQKCQPYYQQGQQQQRCYQYQHKSQEYQHILSEEIRTLNDGLEEFLTPASLSPFPF</sequence>
<dbReference type="PROSITE" id="PS50048">
    <property type="entry name" value="ZN2_CY6_FUNGAL_2"/>
    <property type="match status" value="1"/>
</dbReference>
<dbReference type="AlphaFoldDB" id="A0A1E3PNT3"/>
<dbReference type="GO" id="GO:0000981">
    <property type="term" value="F:DNA-binding transcription factor activity, RNA polymerase II-specific"/>
    <property type="evidence" value="ECO:0007669"/>
    <property type="project" value="InterPro"/>
</dbReference>
<organism evidence="2 3">
    <name type="scientific">Nadsonia fulvescens var. elongata DSM 6958</name>
    <dbReference type="NCBI Taxonomy" id="857566"/>
    <lineage>
        <taxon>Eukaryota</taxon>
        <taxon>Fungi</taxon>
        <taxon>Dikarya</taxon>
        <taxon>Ascomycota</taxon>
        <taxon>Saccharomycotina</taxon>
        <taxon>Dipodascomycetes</taxon>
        <taxon>Dipodascales</taxon>
        <taxon>Dipodascales incertae sedis</taxon>
        <taxon>Nadsonia</taxon>
    </lineage>
</organism>
<feature type="domain" description="Zn(2)-C6 fungal-type" evidence="1">
    <location>
        <begin position="37"/>
        <end position="67"/>
    </location>
</feature>
<dbReference type="OrthoDB" id="2399539at2759"/>
<dbReference type="InterPro" id="IPR001138">
    <property type="entry name" value="Zn2Cys6_DnaBD"/>
</dbReference>
<dbReference type="Pfam" id="PF00172">
    <property type="entry name" value="Zn_clus"/>
    <property type="match status" value="1"/>
</dbReference>
<dbReference type="Gene3D" id="4.10.240.10">
    <property type="entry name" value="Zn(2)-C6 fungal-type DNA-binding domain"/>
    <property type="match status" value="1"/>
</dbReference>
<dbReference type="PANTHER" id="PTHR47431">
    <property type="entry name" value="ZN(II)2CYS6 TRANSCRIPTION FACTOR (EUROFUNG)-RELATED"/>
    <property type="match status" value="1"/>
</dbReference>
<dbReference type="InterPro" id="IPR036864">
    <property type="entry name" value="Zn2-C6_fun-type_DNA-bd_sf"/>
</dbReference>
<dbReference type="SMART" id="SM00066">
    <property type="entry name" value="GAL4"/>
    <property type="match status" value="1"/>
</dbReference>
<reference evidence="2 3" key="1">
    <citation type="journal article" date="2016" name="Proc. Natl. Acad. Sci. U.S.A.">
        <title>Comparative genomics of biotechnologically important yeasts.</title>
        <authorList>
            <person name="Riley R."/>
            <person name="Haridas S."/>
            <person name="Wolfe K.H."/>
            <person name="Lopes M.R."/>
            <person name="Hittinger C.T."/>
            <person name="Goeker M."/>
            <person name="Salamov A.A."/>
            <person name="Wisecaver J.H."/>
            <person name="Long T.M."/>
            <person name="Calvey C.H."/>
            <person name="Aerts A.L."/>
            <person name="Barry K.W."/>
            <person name="Choi C."/>
            <person name="Clum A."/>
            <person name="Coughlan A.Y."/>
            <person name="Deshpande S."/>
            <person name="Douglass A.P."/>
            <person name="Hanson S.J."/>
            <person name="Klenk H.-P."/>
            <person name="LaButti K.M."/>
            <person name="Lapidus A."/>
            <person name="Lindquist E.A."/>
            <person name="Lipzen A.M."/>
            <person name="Meier-Kolthoff J.P."/>
            <person name="Ohm R.A."/>
            <person name="Otillar R.P."/>
            <person name="Pangilinan J.L."/>
            <person name="Peng Y."/>
            <person name="Rokas A."/>
            <person name="Rosa C.A."/>
            <person name="Scheuner C."/>
            <person name="Sibirny A.A."/>
            <person name="Slot J.C."/>
            <person name="Stielow J.B."/>
            <person name="Sun H."/>
            <person name="Kurtzman C.P."/>
            <person name="Blackwell M."/>
            <person name="Grigoriev I.V."/>
            <person name="Jeffries T.W."/>
        </authorList>
    </citation>
    <scope>NUCLEOTIDE SEQUENCE [LARGE SCALE GENOMIC DNA]</scope>
    <source>
        <strain evidence="2 3">DSM 6958</strain>
    </source>
</reference>
<proteinExistence type="predicted"/>
<accession>A0A1E3PNT3</accession>
<dbReference type="Proteomes" id="UP000095009">
    <property type="component" value="Unassembled WGS sequence"/>
</dbReference>
<dbReference type="STRING" id="857566.A0A1E3PNT3"/>
<name>A0A1E3PNT3_9ASCO</name>
<dbReference type="CDD" id="cd00067">
    <property type="entry name" value="GAL4"/>
    <property type="match status" value="1"/>
</dbReference>
<evidence type="ECO:0000313" key="2">
    <source>
        <dbReference type="EMBL" id="ODQ67086.1"/>
    </source>
</evidence>